<protein>
    <submittedName>
        <fullName evidence="1">Uncharacterized protein</fullName>
    </submittedName>
</protein>
<reference evidence="1 2" key="1">
    <citation type="journal article" date="2024" name="G3 (Bethesda)">
        <title>Genome assembly of Hibiscus sabdariffa L. provides insights into metabolisms of medicinal natural products.</title>
        <authorList>
            <person name="Kim T."/>
        </authorList>
    </citation>
    <scope>NUCLEOTIDE SEQUENCE [LARGE SCALE GENOMIC DNA]</scope>
    <source>
        <strain evidence="1">TK-2024</strain>
        <tissue evidence="1">Old leaves</tissue>
    </source>
</reference>
<sequence length="190" mass="19977">MENPSLLRNPSVGEILAARGSGHQGGRPSEEVVMVDMVDGLERPGSKIPVGYQPVQKKGRTWDNAIIPEDEIMEADEAKSSENAGVIPGVGGAVEDHKPAVAHRNRRDIPANQGFLRDAGWTTDSGGTGSRFQLLIATMEEVEPVGPMNVSVGEENTRNEALAKGDVVGVTAGSSDDGIKVSGTCPIRPV</sequence>
<evidence type="ECO:0000313" key="1">
    <source>
        <dbReference type="EMBL" id="KAK8502833.1"/>
    </source>
</evidence>
<keyword evidence="2" id="KW-1185">Reference proteome</keyword>
<evidence type="ECO:0000313" key="2">
    <source>
        <dbReference type="Proteomes" id="UP001472677"/>
    </source>
</evidence>
<organism evidence="1 2">
    <name type="scientific">Hibiscus sabdariffa</name>
    <name type="common">roselle</name>
    <dbReference type="NCBI Taxonomy" id="183260"/>
    <lineage>
        <taxon>Eukaryota</taxon>
        <taxon>Viridiplantae</taxon>
        <taxon>Streptophyta</taxon>
        <taxon>Embryophyta</taxon>
        <taxon>Tracheophyta</taxon>
        <taxon>Spermatophyta</taxon>
        <taxon>Magnoliopsida</taxon>
        <taxon>eudicotyledons</taxon>
        <taxon>Gunneridae</taxon>
        <taxon>Pentapetalae</taxon>
        <taxon>rosids</taxon>
        <taxon>malvids</taxon>
        <taxon>Malvales</taxon>
        <taxon>Malvaceae</taxon>
        <taxon>Malvoideae</taxon>
        <taxon>Hibiscus</taxon>
    </lineage>
</organism>
<dbReference type="Proteomes" id="UP001472677">
    <property type="component" value="Unassembled WGS sequence"/>
</dbReference>
<proteinExistence type="predicted"/>
<dbReference type="EMBL" id="JBBPBM010000161">
    <property type="protein sequence ID" value="KAK8502833.1"/>
    <property type="molecule type" value="Genomic_DNA"/>
</dbReference>
<accession>A0ABR2B786</accession>
<gene>
    <name evidence="1" type="ORF">V6N12_042620</name>
</gene>
<name>A0ABR2B786_9ROSI</name>
<comment type="caution">
    <text evidence="1">The sequence shown here is derived from an EMBL/GenBank/DDBJ whole genome shotgun (WGS) entry which is preliminary data.</text>
</comment>